<dbReference type="PATRIC" id="fig|1204738.3.peg.2549"/>
<dbReference type="GO" id="GO:0031119">
    <property type="term" value="P:tRNA pseudouridine synthesis"/>
    <property type="evidence" value="ECO:0007669"/>
    <property type="project" value="UniProtKB-UniRule"/>
</dbReference>
<dbReference type="PROSITE" id="PS50984">
    <property type="entry name" value="TRUD"/>
    <property type="match status" value="1"/>
</dbReference>
<dbReference type="InterPro" id="IPR020119">
    <property type="entry name" value="PsdUridine_synth_TruD_CS"/>
</dbReference>
<dbReference type="GO" id="GO:0005829">
    <property type="term" value="C:cytosol"/>
    <property type="evidence" value="ECO:0007669"/>
    <property type="project" value="TreeGrafter"/>
</dbReference>
<evidence type="ECO:0000313" key="7">
    <source>
        <dbReference type="Proteomes" id="UP000011651"/>
    </source>
</evidence>
<dbReference type="PROSITE" id="PS01268">
    <property type="entry name" value="UPF0024"/>
    <property type="match status" value="1"/>
</dbReference>
<dbReference type="InterPro" id="IPR042214">
    <property type="entry name" value="TruD_catalytic"/>
</dbReference>
<dbReference type="InterPro" id="IPR001656">
    <property type="entry name" value="PsdUridine_synth_TruD"/>
</dbReference>
<feature type="domain" description="TRUD" evidence="5">
    <location>
        <begin position="179"/>
        <end position="329"/>
    </location>
</feature>
<evidence type="ECO:0000259" key="5">
    <source>
        <dbReference type="PROSITE" id="PS50984"/>
    </source>
</evidence>
<dbReference type="InterPro" id="IPR020103">
    <property type="entry name" value="PsdUridine_synth_cat_dom_sf"/>
</dbReference>
<proteinExistence type="inferred from homology"/>
<dbReference type="InterPro" id="IPR011760">
    <property type="entry name" value="PsdUridine_synth_TruD_insert"/>
</dbReference>
<evidence type="ECO:0000256" key="1">
    <source>
        <dbReference type="ARBA" id="ARBA00007953"/>
    </source>
</evidence>
<dbReference type="CDD" id="cd02575">
    <property type="entry name" value="PseudoU_synth_EcTruD"/>
    <property type="match status" value="1"/>
</dbReference>
<comment type="similarity">
    <text evidence="1 4">Belongs to the pseudouridine synthase TruD family.</text>
</comment>
<dbReference type="Pfam" id="PF01142">
    <property type="entry name" value="TruD"/>
    <property type="match status" value="2"/>
</dbReference>
<dbReference type="Gene3D" id="3.30.2350.20">
    <property type="entry name" value="TruD, catalytic domain"/>
    <property type="match status" value="1"/>
</dbReference>
<reference evidence="6 7" key="1">
    <citation type="journal article" date="2013" name="Genome Announc.">
        <title>Draft Genome of the Marine Gammaproteobacterium Halomonas titanicae.</title>
        <authorList>
            <person name="Sanchez-Porro C."/>
            <person name="de la Haba R.R."/>
            <person name="Cruz-Hernandez N."/>
            <person name="Gonzalez J.M."/>
            <person name="Reyes-Guirao C."/>
            <person name="Navarro-Sampedro L."/>
            <person name="Carballo M."/>
            <person name="Ventosa A."/>
        </authorList>
    </citation>
    <scope>NUCLEOTIDE SEQUENCE [LARGE SCALE GENOMIC DNA]</scope>
    <source>
        <strain evidence="6 7">BH1</strain>
    </source>
</reference>
<evidence type="ECO:0000256" key="3">
    <source>
        <dbReference type="ARBA" id="ARBA00023235"/>
    </source>
</evidence>
<keyword evidence="2 4" id="KW-0819">tRNA processing</keyword>
<evidence type="ECO:0000256" key="2">
    <source>
        <dbReference type="ARBA" id="ARBA00022694"/>
    </source>
</evidence>
<sequence length="361" mass="40863">MKVSPRRRWCCLTVLRRLMINMPEWQRCLDAQFGSPKPGQYRAQPEDFWVDELLDFTPEAHGEHLWLRVEKRNQTTLDVVNTLSRLCGVTPRDIGYSGMKDRIAVTRQWLSVHLPGRDAPTELEQSLNALGITVVEQARHPRKLKRGVHRTNRFVLRLSGEAIESEDFVSRWEALCQHGVPNYFGPQRFGPEGRNLQRAEALLNRGWRKRDDRQGMMLSTARSFLFNELLSARIADGTWSQPLAGDTLMLDGTQSVFRIDASDPTFQARAAELDVHPTGVLWGVGEADQGDAAGYEARLLEHYPGLCSGLQRSGVKQARRALRMRLLEPQYAWESGAVRLSFSLPRGSFATAVLGELMLAN</sequence>
<dbReference type="HAMAP" id="MF_01082">
    <property type="entry name" value="TruD"/>
    <property type="match status" value="1"/>
</dbReference>
<dbReference type="Proteomes" id="UP000011651">
    <property type="component" value="Unassembled WGS sequence"/>
</dbReference>
<protein>
    <recommendedName>
        <fullName evidence="4">tRNA pseudouridine synthase D</fullName>
        <ecNumber evidence="4">5.4.99.27</ecNumber>
    </recommendedName>
    <alternativeName>
        <fullName evidence="4">tRNA pseudouridine(13) synthase</fullName>
    </alternativeName>
    <alternativeName>
        <fullName evidence="4">tRNA pseudouridylate synthase D</fullName>
    </alternativeName>
    <alternativeName>
        <fullName evidence="4">tRNA-uridine isomerase D</fullName>
    </alternativeName>
</protein>
<keyword evidence="3 4" id="KW-0413">Isomerase</keyword>
<dbReference type="Gene3D" id="3.30.2340.10">
    <property type="entry name" value="TruD, insertion domain"/>
    <property type="match status" value="1"/>
</dbReference>
<dbReference type="GO" id="GO:0160150">
    <property type="term" value="F:tRNA pseudouridine(13) synthase activity"/>
    <property type="evidence" value="ECO:0007669"/>
    <property type="project" value="UniProtKB-EC"/>
</dbReference>
<dbReference type="AlphaFoldDB" id="L9U917"/>
<dbReference type="SUPFAM" id="SSF55120">
    <property type="entry name" value="Pseudouridine synthase"/>
    <property type="match status" value="1"/>
</dbReference>
<dbReference type="PANTHER" id="PTHR47811">
    <property type="entry name" value="TRNA PSEUDOURIDINE SYNTHASE D"/>
    <property type="match status" value="1"/>
</dbReference>
<comment type="function">
    <text evidence="4">Responsible for synthesis of pseudouridine from uracil-13 in transfer RNAs.</text>
</comment>
<name>L9U917_9GAMM</name>
<accession>L9U917</accession>
<comment type="catalytic activity">
    <reaction evidence="4">
        <text>uridine(13) in tRNA = pseudouridine(13) in tRNA</text>
        <dbReference type="Rhea" id="RHEA:42540"/>
        <dbReference type="Rhea" id="RHEA-COMP:10105"/>
        <dbReference type="Rhea" id="RHEA-COMP:10106"/>
        <dbReference type="ChEBI" id="CHEBI:65314"/>
        <dbReference type="ChEBI" id="CHEBI:65315"/>
        <dbReference type="EC" id="5.4.99.27"/>
    </reaction>
</comment>
<evidence type="ECO:0000313" key="6">
    <source>
        <dbReference type="EMBL" id="ELY21334.1"/>
    </source>
</evidence>
<dbReference type="GO" id="GO:0003723">
    <property type="term" value="F:RNA binding"/>
    <property type="evidence" value="ECO:0007669"/>
    <property type="project" value="InterPro"/>
</dbReference>
<dbReference type="InterPro" id="IPR050170">
    <property type="entry name" value="TruD_pseudoU_synthase"/>
</dbReference>
<organism evidence="6 7">
    <name type="scientific">Vreelandella titanicae BH1</name>
    <dbReference type="NCBI Taxonomy" id="1204738"/>
    <lineage>
        <taxon>Bacteria</taxon>
        <taxon>Pseudomonadati</taxon>
        <taxon>Pseudomonadota</taxon>
        <taxon>Gammaproteobacteria</taxon>
        <taxon>Oceanospirillales</taxon>
        <taxon>Halomonadaceae</taxon>
        <taxon>Vreelandella</taxon>
    </lineage>
</organism>
<comment type="caution">
    <text evidence="6">The sequence shown here is derived from an EMBL/GenBank/DDBJ whole genome shotgun (WGS) entry which is preliminary data.</text>
</comment>
<dbReference type="PANTHER" id="PTHR47811:SF1">
    <property type="entry name" value="TRNA PSEUDOURIDINE SYNTHASE D"/>
    <property type="match status" value="1"/>
</dbReference>
<gene>
    <name evidence="4" type="primary">truD</name>
    <name evidence="6" type="ORF">HALTITAN_1705</name>
</gene>
<evidence type="ECO:0000256" key="4">
    <source>
        <dbReference type="HAMAP-Rule" id="MF_01082"/>
    </source>
</evidence>
<dbReference type="EC" id="5.4.99.27" evidence="4"/>
<dbReference type="InterPro" id="IPR043165">
    <property type="entry name" value="TruD_insert_sf"/>
</dbReference>
<dbReference type="EMBL" id="AOPO01000006">
    <property type="protein sequence ID" value="ELY21334.1"/>
    <property type="molecule type" value="Genomic_DNA"/>
</dbReference>
<feature type="active site" description="Nucleophile" evidence="4">
    <location>
        <position position="101"/>
    </location>
</feature>